<evidence type="ECO:0000256" key="1">
    <source>
        <dbReference type="SAM" id="MobiDB-lite"/>
    </source>
</evidence>
<evidence type="ECO:0000313" key="4">
    <source>
        <dbReference type="Proteomes" id="UP000807353"/>
    </source>
</evidence>
<keyword evidence="4" id="KW-1185">Reference proteome</keyword>
<feature type="region of interest" description="Disordered" evidence="1">
    <location>
        <begin position="1"/>
        <end position="52"/>
    </location>
</feature>
<dbReference type="AlphaFoldDB" id="A0A9P5Y3C8"/>
<organism evidence="3 4">
    <name type="scientific">Collybia nuda</name>
    <dbReference type="NCBI Taxonomy" id="64659"/>
    <lineage>
        <taxon>Eukaryota</taxon>
        <taxon>Fungi</taxon>
        <taxon>Dikarya</taxon>
        <taxon>Basidiomycota</taxon>
        <taxon>Agaricomycotina</taxon>
        <taxon>Agaricomycetes</taxon>
        <taxon>Agaricomycetidae</taxon>
        <taxon>Agaricales</taxon>
        <taxon>Tricholomatineae</taxon>
        <taxon>Clitocybaceae</taxon>
        <taxon>Collybia</taxon>
    </lineage>
</organism>
<dbReference type="Proteomes" id="UP000807353">
    <property type="component" value="Unassembled WGS sequence"/>
</dbReference>
<feature type="domain" description="DUF7330" evidence="2">
    <location>
        <begin position="69"/>
        <end position="237"/>
    </location>
</feature>
<gene>
    <name evidence="3" type="ORF">BDZ94DRAFT_1196090</name>
</gene>
<comment type="caution">
    <text evidence="3">The sequence shown here is derived from an EMBL/GenBank/DDBJ whole genome shotgun (WGS) entry which is preliminary data.</text>
</comment>
<feature type="compositionally biased region" description="Polar residues" evidence="1">
    <location>
        <begin position="1"/>
        <end position="11"/>
    </location>
</feature>
<proteinExistence type="predicted"/>
<sequence>MVSTPQESDFTPTPPTKDLVYNRIYDEDSRSDSPQPEGKPPPYTRSRDTSQGLLRRTAAPVASVNQPHLRTHKEPLKGTFYIDPTTPCLAFDPKAFKSRKKNPPHASFHTRKGEINLDLATVGDANISPKASVLVASRSGNIKIKLLPTPVKRPRVDLEVTSRKGKIVLFLPETFSGLVQLKSRKGKFCILPELAAVMTKVKQGEGEIIFFIGEQPSATARAVVDFCQLESRGGKLIVGLDGLDIYESKVGGFRRKLFGGCCH</sequence>
<dbReference type="Pfam" id="PF24016">
    <property type="entry name" value="DUF7330"/>
    <property type="match status" value="1"/>
</dbReference>
<evidence type="ECO:0000259" key="2">
    <source>
        <dbReference type="Pfam" id="PF24016"/>
    </source>
</evidence>
<dbReference type="OrthoDB" id="2593559at2759"/>
<dbReference type="EMBL" id="MU150283">
    <property type="protein sequence ID" value="KAF9461532.1"/>
    <property type="molecule type" value="Genomic_DNA"/>
</dbReference>
<evidence type="ECO:0000313" key="3">
    <source>
        <dbReference type="EMBL" id="KAF9461532.1"/>
    </source>
</evidence>
<protein>
    <recommendedName>
        <fullName evidence="2">DUF7330 domain-containing protein</fullName>
    </recommendedName>
</protein>
<accession>A0A9P5Y3C8</accession>
<reference evidence="3" key="1">
    <citation type="submission" date="2020-11" db="EMBL/GenBank/DDBJ databases">
        <authorList>
            <consortium name="DOE Joint Genome Institute"/>
            <person name="Ahrendt S."/>
            <person name="Riley R."/>
            <person name="Andreopoulos W."/>
            <person name="Labutti K."/>
            <person name="Pangilinan J."/>
            <person name="Ruiz-Duenas F.J."/>
            <person name="Barrasa J.M."/>
            <person name="Sanchez-Garcia M."/>
            <person name="Camarero S."/>
            <person name="Miyauchi S."/>
            <person name="Serrano A."/>
            <person name="Linde D."/>
            <person name="Babiker R."/>
            <person name="Drula E."/>
            <person name="Ayuso-Fernandez I."/>
            <person name="Pacheco R."/>
            <person name="Padilla G."/>
            <person name="Ferreira P."/>
            <person name="Barriuso J."/>
            <person name="Kellner H."/>
            <person name="Castanera R."/>
            <person name="Alfaro M."/>
            <person name="Ramirez L."/>
            <person name="Pisabarro A.G."/>
            <person name="Kuo A."/>
            <person name="Tritt A."/>
            <person name="Lipzen A."/>
            <person name="He G."/>
            <person name="Yan M."/>
            <person name="Ng V."/>
            <person name="Cullen D."/>
            <person name="Martin F."/>
            <person name="Rosso M.-N."/>
            <person name="Henrissat B."/>
            <person name="Hibbett D."/>
            <person name="Martinez A.T."/>
            <person name="Grigoriev I.V."/>
        </authorList>
    </citation>
    <scope>NUCLEOTIDE SEQUENCE</scope>
    <source>
        <strain evidence="3">CBS 247.69</strain>
    </source>
</reference>
<name>A0A9P5Y3C8_9AGAR</name>
<dbReference type="InterPro" id="IPR055754">
    <property type="entry name" value="DUF7330"/>
</dbReference>